<evidence type="ECO:0000313" key="3">
    <source>
        <dbReference type="Proteomes" id="UP000035682"/>
    </source>
</evidence>
<dbReference type="WormBase" id="SRAE_0000064000">
    <property type="protein sequence ID" value="SRP06139"/>
    <property type="gene ID" value="WBGene00256388"/>
</dbReference>
<proteinExistence type="predicted"/>
<reference evidence="2" key="1">
    <citation type="submission" date="2014-09" db="EMBL/GenBank/DDBJ databases">
        <authorList>
            <person name="Aslett A.Martin."/>
        </authorList>
    </citation>
    <scope>NUCLEOTIDE SEQUENCE</scope>
    <source>
        <strain evidence="2">ED321 Heterogonic</strain>
    </source>
</reference>
<accession>A0A090MT66</accession>
<gene>
    <name evidence="2 4 5" type="ORF">SRAE_0000064000</name>
</gene>
<evidence type="ECO:0000256" key="1">
    <source>
        <dbReference type="SAM" id="MobiDB-lite"/>
    </source>
</evidence>
<evidence type="ECO:0000313" key="4">
    <source>
        <dbReference type="WBParaSite" id="SRAE_0000064000.1"/>
    </source>
</evidence>
<dbReference type="EMBL" id="LN609410">
    <property type="protein sequence ID" value="CEF61518.1"/>
    <property type="molecule type" value="Genomic_DNA"/>
</dbReference>
<sequence>MVEEKSLRNQKHNERAKEPAKIKKLGTETKVLVKKPVAEKIVIGKFSSEWSEGYKIFRREGNNFWLTKERGRPIRVFMDNVKLDPKPDETQEWEVSER</sequence>
<reference evidence="4" key="3">
    <citation type="submission" date="2020-12" db="UniProtKB">
        <authorList>
            <consortium name="WormBaseParasite"/>
        </authorList>
    </citation>
    <scope>IDENTIFICATION</scope>
</reference>
<evidence type="ECO:0000313" key="5">
    <source>
        <dbReference type="WormBase" id="SRAE_0000064000"/>
    </source>
</evidence>
<dbReference type="WBParaSite" id="SRAE_0000064000.1">
    <property type="protein sequence ID" value="SRAE_0000064000.1"/>
    <property type="gene ID" value="WBGene00256388"/>
</dbReference>
<name>A0A090MT66_STRRB</name>
<feature type="region of interest" description="Disordered" evidence="1">
    <location>
        <begin position="1"/>
        <end position="21"/>
    </location>
</feature>
<dbReference type="CTD" id="36373886"/>
<protein>
    <submittedName>
        <fullName evidence="2 4">Uncharacterized protein</fullName>
    </submittedName>
</protein>
<dbReference type="AlphaFoldDB" id="A0A090MT66"/>
<reference evidence="3" key="2">
    <citation type="submission" date="2014-09" db="EMBL/GenBank/DDBJ databases">
        <authorList>
            <person name="Martin A.A."/>
        </authorList>
    </citation>
    <scope>NUCLEOTIDE SEQUENCE</scope>
    <source>
        <strain evidence="3">ED321</strain>
    </source>
</reference>
<evidence type="ECO:0000313" key="2">
    <source>
        <dbReference type="EMBL" id="CEF61518.1"/>
    </source>
</evidence>
<dbReference type="Proteomes" id="UP000035682">
    <property type="component" value="Unplaced"/>
</dbReference>
<organism evidence="2">
    <name type="scientific">Strongyloides ratti</name>
    <name type="common">Parasitic roundworm</name>
    <dbReference type="NCBI Taxonomy" id="34506"/>
    <lineage>
        <taxon>Eukaryota</taxon>
        <taxon>Metazoa</taxon>
        <taxon>Ecdysozoa</taxon>
        <taxon>Nematoda</taxon>
        <taxon>Chromadorea</taxon>
        <taxon>Rhabditida</taxon>
        <taxon>Tylenchina</taxon>
        <taxon>Panagrolaimomorpha</taxon>
        <taxon>Strongyloidoidea</taxon>
        <taxon>Strongyloididae</taxon>
        <taxon>Strongyloides</taxon>
    </lineage>
</organism>
<dbReference type="GeneID" id="36373886"/>
<dbReference type="RefSeq" id="XP_024500727.1">
    <property type="nucleotide sequence ID" value="XM_024646557.1"/>
</dbReference>
<keyword evidence="3" id="KW-1185">Reference proteome</keyword>